<evidence type="ECO:0000313" key="3">
    <source>
        <dbReference type="Proteomes" id="UP001166286"/>
    </source>
</evidence>
<proteinExistence type="predicted"/>
<dbReference type="AlphaFoldDB" id="A0AA39V158"/>
<dbReference type="InterPro" id="IPR049192">
    <property type="entry name" value="DUF4246_C"/>
</dbReference>
<keyword evidence="3" id="KW-1185">Reference proteome</keyword>
<accession>A0AA39V158</accession>
<dbReference type="PANTHER" id="PTHR33119">
    <property type="entry name" value="IFI3P"/>
    <property type="match status" value="1"/>
</dbReference>
<organism evidence="2 3">
    <name type="scientific">Cladonia borealis</name>
    <dbReference type="NCBI Taxonomy" id="184061"/>
    <lineage>
        <taxon>Eukaryota</taxon>
        <taxon>Fungi</taxon>
        <taxon>Dikarya</taxon>
        <taxon>Ascomycota</taxon>
        <taxon>Pezizomycotina</taxon>
        <taxon>Lecanoromycetes</taxon>
        <taxon>OSLEUM clade</taxon>
        <taxon>Lecanoromycetidae</taxon>
        <taxon>Lecanorales</taxon>
        <taxon>Lecanorineae</taxon>
        <taxon>Cladoniaceae</taxon>
        <taxon>Cladonia</taxon>
    </lineage>
</organism>
<name>A0AA39V158_9LECA</name>
<dbReference type="EMBL" id="JAFEKC020000027">
    <property type="protein sequence ID" value="KAK0506849.1"/>
    <property type="molecule type" value="Genomic_DNA"/>
</dbReference>
<evidence type="ECO:0000259" key="1">
    <source>
        <dbReference type="Pfam" id="PF14033"/>
    </source>
</evidence>
<reference evidence="2" key="1">
    <citation type="submission" date="2023-03" db="EMBL/GenBank/DDBJ databases">
        <title>Complete genome of Cladonia borealis.</title>
        <authorList>
            <person name="Park H."/>
        </authorList>
    </citation>
    <scope>NUCLEOTIDE SEQUENCE</scope>
    <source>
        <strain evidence="2">ANT050790</strain>
    </source>
</reference>
<protein>
    <recommendedName>
        <fullName evidence="1">DUF4246 domain-containing protein</fullName>
    </recommendedName>
</protein>
<dbReference type="PANTHER" id="PTHR33119:SF1">
    <property type="entry name" value="FE2OG DIOXYGENASE DOMAIN-CONTAINING PROTEIN"/>
    <property type="match status" value="1"/>
</dbReference>
<feature type="domain" description="DUF4246" evidence="1">
    <location>
        <begin position="119"/>
        <end position="277"/>
    </location>
</feature>
<dbReference type="Proteomes" id="UP001166286">
    <property type="component" value="Unassembled WGS sequence"/>
</dbReference>
<gene>
    <name evidence="2" type="ORF">JMJ35_010703</name>
</gene>
<dbReference type="InterPro" id="IPR025340">
    <property type="entry name" value="DUF4246"/>
</dbReference>
<sequence length="302" mass="34426">MGGEGEIVKRPQMMTVSKRGARDIQTGTRGQMDFNDYLLMSNLVMLERAQALHVLLAISTMSTLFFINQYITLLKDPGWQHQRLHLAMLGREPMFQREPGPFTPLEQRALDWLDQTGRYQDVIFLRDIDVTPERPNYEAAMWHVQGQNNERIAAAAHYIFPTDNISLSAPPTMSFRRRRNPEEAGLARGYMISPPYAAAIYGAEDDDPAIKRIGYVLLRDRQTVVYPNTFQTRLNGFGTASASKPGYCRILTLQLIDPHRSNMSTAMVSCHRRNWWAPGDPLSMEEAQRIRAEVVEPAEEDV</sequence>
<dbReference type="Pfam" id="PF14033">
    <property type="entry name" value="DUF4246"/>
    <property type="match status" value="1"/>
</dbReference>
<evidence type="ECO:0000313" key="2">
    <source>
        <dbReference type="EMBL" id="KAK0506849.1"/>
    </source>
</evidence>
<comment type="caution">
    <text evidence="2">The sequence shown here is derived from an EMBL/GenBank/DDBJ whole genome shotgun (WGS) entry which is preliminary data.</text>
</comment>